<comment type="caution">
    <text evidence="1">The sequence shown here is derived from an EMBL/GenBank/DDBJ whole genome shotgun (WGS) entry which is preliminary data.</text>
</comment>
<sequence length="42" mass="4977">MDLTFFDYKYTANLSAFKTICSEQSDYLTNFDQLILKKGRFV</sequence>
<dbReference type="AlphaFoldDB" id="A0A9W5LHI2"/>
<protein>
    <submittedName>
        <fullName evidence="1">Uncharacterized protein</fullName>
    </submittedName>
</protein>
<reference evidence="1 2" key="1">
    <citation type="journal article" date="2014" name="Syst. Appl. Microbiol.">
        <title>Genomic insights into the taxonomic status of the three subspecies of Bacillus subtilis.</title>
        <authorList>
            <person name="Yi H."/>
            <person name="Chun J."/>
            <person name="Cha C.J."/>
        </authorList>
    </citation>
    <scope>NUCLEOTIDE SEQUENCE [LARGE SCALE GENOMIC DNA]</scope>
    <source>
        <strain evidence="1 2">KCTC 13429</strain>
    </source>
</reference>
<dbReference type="EMBL" id="AMXN01000004">
    <property type="protein sequence ID" value="ELS60780.1"/>
    <property type="molecule type" value="Genomic_DNA"/>
</dbReference>
<name>A0A9W5LHI2_9BACI</name>
<dbReference type="Proteomes" id="UP000011182">
    <property type="component" value="Unassembled WGS sequence"/>
</dbReference>
<accession>A0A9W5LHI2</accession>
<proteinExistence type="predicted"/>
<evidence type="ECO:0000313" key="1">
    <source>
        <dbReference type="EMBL" id="ELS60780.1"/>
    </source>
</evidence>
<gene>
    <name evidence="1" type="ORF">BSI_22400</name>
</gene>
<organism evidence="1 2">
    <name type="scientific">Bacillus inaquosorum KCTC 13429</name>
    <dbReference type="NCBI Taxonomy" id="1236548"/>
    <lineage>
        <taxon>Bacteria</taxon>
        <taxon>Bacillati</taxon>
        <taxon>Bacillota</taxon>
        <taxon>Bacilli</taxon>
        <taxon>Bacillales</taxon>
        <taxon>Bacillaceae</taxon>
        <taxon>Bacillus</taxon>
    </lineage>
</organism>
<evidence type="ECO:0000313" key="2">
    <source>
        <dbReference type="Proteomes" id="UP000011182"/>
    </source>
</evidence>
<keyword evidence="2" id="KW-1185">Reference proteome</keyword>